<gene>
    <name evidence="1" type="ORF">EU348_20565</name>
</gene>
<dbReference type="Pfam" id="PF20329">
    <property type="entry name" value="DUF6624"/>
    <property type="match status" value="1"/>
</dbReference>
<organism evidence="1">
    <name type="scientific">Chryseobacterium indologenes</name>
    <name type="common">Flavobacterium indologenes</name>
    <dbReference type="NCBI Taxonomy" id="253"/>
    <lineage>
        <taxon>Bacteria</taxon>
        <taxon>Pseudomonadati</taxon>
        <taxon>Bacteroidota</taxon>
        <taxon>Flavobacteriia</taxon>
        <taxon>Flavobacteriales</taxon>
        <taxon>Weeksellaceae</taxon>
        <taxon>Chryseobacterium group</taxon>
        <taxon>Chryseobacterium</taxon>
    </lineage>
</organism>
<protein>
    <submittedName>
        <fullName evidence="1">Uncharacterized protein</fullName>
    </submittedName>
</protein>
<dbReference type="AlphaFoldDB" id="A0A411DSU2"/>
<name>A0A411DSU2_CHRID</name>
<dbReference type="EMBL" id="CP035532">
    <property type="protein sequence ID" value="QBA23435.1"/>
    <property type="molecule type" value="Genomic_DNA"/>
</dbReference>
<evidence type="ECO:0000313" key="1">
    <source>
        <dbReference type="EMBL" id="QBA23435.1"/>
    </source>
</evidence>
<reference evidence="1" key="1">
    <citation type="submission" date="2019-01" db="EMBL/GenBank/DDBJ databases">
        <title>Whole Genome Sequencing for Putative Detection of Antimicrobial Resistance and Potential Virulence Factors in Chryseobacterium indologenes isolated from Nile Tilapia in Tanzania.</title>
        <authorList>
            <person name="Mwega E."/>
            <person name="Mutoloki S."/>
            <person name="Mugimba K."/>
            <person name="Colquhoun D."/>
            <person name="Mdegela R."/>
            <person name="Evensen O."/>
            <person name="Wasteson Y."/>
        </authorList>
    </citation>
    <scope>NUCLEOTIDE SEQUENCE [LARGE SCALE GENOMIC DNA]</scope>
    <source>
        <strain evidence="1">StR 01</strain>
    </source>
</reference>
<proteinExistence type="predicted"/>
<accession>A0A411DSU2</accession>
<sequence length="187" mass="21573">MNHLPFEKELIEMADKDLSVREKLLLAGELSGGYHPEMEKIHRANAQRLREIIAEIGYPTISKVGEEASDAAWLIIQHAIGEPEFMKTSYAMMEKHCNDINPIHKAYLYDRIQVFQGKPQKYGTQLTSDGIMYPVENKEKLNTEREKVNLRVLSESDINKIPEVQDIPEIDSKDAEYTAWRKKTGWI</sequence>
<dbReference type="InterPro" id="IPR046732">
    <property type="entry name" value="DUF6624"/>
</dbReference>